<dbReference type="PANTHER" id="PTHR15852:SF51">
    <property type="entry name" value="PROTEIN BUNDLE SHEATH DEFECTIVE 2, CHLOROPLASTIC"/>
    <property type="match status" value="1"/>
</dbReference>
<evidence type="ECO:0000259" key="2">
    <source>
        <dbReference type="Pfam" id="PF25436"/>
    </source>
</evidence>
<keyword evidence="4" id="KW-1185">Reference proteome</keyword>
<proteinExistence type="predicted"/>
<reference evidence="3 4" key="1">
    <citation type="submission" date="2024-09" db="EMBL/GenBank/DDBJ databases">
        <title>Chromosome-scale assembly of Riccia fluitans.</title>
        <authorList>
            <person name="Paukszto L."/>
            <person name="Sawicki J."/>
            <person name="Karawczyk K."/>
            <person name="Piernik-Szablinska J."/>
            <person name="Szczecinska M."/>
            <person name="Mazdziarz M."/>
        </authorList>
    </citation>
    <scope>NUCLEOTIDE SEQUENCE [LARGE SCALE GENOMIC DNA]</scope>
    <source>
        <strain evidence="3">Rf_01</strain>
        <tissue evidence="3">Aerial parts of the thallus</tissue>
    </source>
</reference>
<dbReference type="InterPro" id="IPR036410">
    <property type="entry name" value="HSP_DnaJ_Cys-rich_dom_sf"/>
</dbReference>
<accession>A0ABD1Y7L3</accession>
<dbReference type="Proteomes" id="UP001605036">
    <property type="component" value="Unassembled WGS sequence"/>
</dbReference>
<feature type="region of interest" description="Disordered" evidence="1">
    <location>
        <begin position="63"/>
        <end position="88"/>
    </location>
</feature>
<dbReference type="AlphaFoldDB" id="A0ABD1Y7L3"/>
<comment type="caution">
    <text evidence="3">The sequence shown here is derived from an EMBL/GenBank/DDBJ whole genome shotgun (WGS) entry which is preliminary data.</text>
</comment>
<dbReference type="PANTHER" id="PTHR15852">
    <property type="entry name" value="PLASTID TRANSCRIPTIONALLY ACTIVE PROTEIN"/>
    <property type="match status" value="1"/>
</dbReference>
<feature type="compositionally biased region" description="Low complexity" evidence="1">
    <location>
        <begin position="63"/>
        <end position="79"/>
    </location>
</feature>
<gene>
    <name evidence="3" type="ORF">R1flu_002826</name>
</gene>
<dbReference type="InterPro" id="IPR057453">
    <property type="entry name" value="BSD2_CRD"/>
</dbReference>
<feature type="domain" description="BSD2 cysteine rich" evidence="2">
    <location>
        <begin position="98"/>
        <end position="165"/>
    </location>
</feature>
<protein>
    <recommendedName>
        <fullName evidence="2">BSD2 cysteine rich domain-containing protein</fullName>
    </recommendedName>
</protein>
<evidence type="ECO:0000313" key="4">
    <source>
        <dbReference type="Proteomes" id="UP001605036"/>
    </source>
</evidence>
<evidence type="ECO:0000313" key="3">
    <source>
        <dbReference type="EMBL" id="KAL2622621.1"/>
    </source>
</evidence>
<sequence>MATLVPCATSVAAQATVTLSSRSCCRASTSSSSSSATPAGSSGSTLSRTPLISTFRSSNAGNFFASPSTSFSSRPTPRHSGCEALPEPVPGAPAETIKSIVCGNCDGNGAVVCSQCHGNGLNTQDHFNGRFKAGTTCWLCRGKKQMLCGDCNGAGFLGGFMNAPED</sequence>
<organism evidence="3 4">
    <name type="scientific">Riccia fluitans</name>
    <dbReference type="NCBI Taxonomy" id="41844"/>
    <lineage>
        <taxon>Eukaryota</taxon>
        <taxon>Viridiplantae</taxon>
        <taxon>Streptophyta</taxon>
        <taxon>Embryophyta</taxon>
        <taxon>Marchantiophyta</taxon>
        <taxon>Marchantiopsida</taxon>
        <taxon>Marchantiidae</taxon>
        <taxon>Marchantiales</taxon>
        <taxon>Ricciaceae</taxon>
        <taxon>Riccia</taxon>
    </lineage>
</organism>
<evidence type="ECO:0000256" key="1">
    <source>
        <dbReference type="SAM" id="MobiDB-lite"/>
    </source>
</evidence>
<name>A0ABD1Y7L3_9MARC</name>
<dbReference type="Pfam" id="PF25436">
    <property type="entry name" value="BSD2_CRD"/>
    <property type="match status" value="1"/>
</dbReference>
<feature type="compositionally biased region" description="Low complexity" evidence="1">
    <location>
        <begin position="28"/>
        <end position="47"/>
    </location>
</feature>
<dbReference type="SUPFAM" id="SSF57938">
    <property type="entry name" value="DnaJ/Hsp40 cysteine-rich domain"/>
    <property type="match status" value="1"/>
</dbReference>
<dbReference type="EMBL" id="JBHFFA010000006">
    <property type="protein sequence ID" value="KAL2622621.1"/>
    <property type="molecule type" value="Genomic_DNA"/>
</dbReference>
<feature type="region of interest" description="Disordered" evidence="1">
    <location>
        <begin position="28"/>
        <end position="48"/>
    </location>
</feature>